<dbReference type="Proteomes" id="UP000239899">
    <property type="component" value="Unassembled WGS sequence"/>
</dbReference>
<name>A0A2P6U0B6_CHLSO</name>
<evidence type="ECO:0000313" key="3">
    <source>
        <dbReference type="EMBL" id="PRW59765.1"/>
    </source>
</evidence>
<reference evidence="3 4" key="1">
    <citation type="journal article" date="2018" name="Plant J.">
        <title>Genome sequences of Chlorella sorokiniana UTEX 1602 and Micractinium conductrix SAG 241.80: implications to maltose excretion by a green alga.</title>
        <authorList>
            <person name="Arriola M.B."/>
            <person name="Velmurugan N."/>
            <person name="Zhang Y."/>
            <person name="Plunkett M.H."/>
            <person name="Hondzo H."/>
            <person name="Barney B.M."/>
        </authorList>
    </citation>
    <scope>NUCLEOTIDE SEQUENCE [LARGE SCALE GENOMIC DNA]</scope>
    <source>
        <strain evidence="4">UTEX 1602</strain>
    </source>
</reference>
<protein>
    <submittedName>
        <fullName evidence="3">Leukocyte receptor cluster member 8 isoform B</fullName>
    </submittedName>
</protein>
<evidence type="ECO:0000313" key="4">
    <source>
        <dbReference type="Proteomes" id="UP000239899"/>
    </source>
</evidence>
<dbReference type="PANTHER" id="PTHR12436:SF4">
    <property type="entry name" value="LEUKOCYTE RECEPTOR CLUSTER MEMBER 8"/>
    <property type="match status" value="1"/>
</dbReference>
<evidence type="ECO:0000259" key="2">
    <source>
        <dbReference type="Pfam" id="PF03399"/>
    </source>
</evidence>
<dbReference type="InterPro" id="IPR045107">
    <property type="entry name" value="SAC3/GANP/THP3"/>
</dbReference>
<dbReference type="EMBL" id="LHPG02000003">
    <property type="protein sequence ID" value="PRW59765.1"/>
    <property type="molecule type" value="Genomic_DNA"/>
</dbReference>
<dbReference type="STRING" id="3076.A0A2P6U0B6"/>
<dbReference type="Pfam" id="PF03399">
    <property type="entry name" value="SAC3_GANP"/>
    <property type="match status" value="1"/>
</dbReference>
<dbReference type="InterPro" id="IPR005062">
    <property type="entry name" value="SAC3/GANP/THP3_conserved"/>
</dbReference>
<keyword evidence="3" id="KW-0675">Receptor</keyword>
<gene>
    <name evidence="3" type="ORF">C2E21_1997</name>
</gene>
<feature type="domain" description="SAC3/GANP/THP3 conserved" evidence="2">
    <location>
        <begin position="362"/>
        <end position="452"/>
    </location>
</feature>
<sequence>MSGGKPSPAKKRKAPAAAAAAAGSKKLSAGVGALLARLEATNAVFLEVSAQQTVAAQLKAQQSAAARLMAEEMAAKASATSPSLASLPVDKAELARRAERRARFQEEQAAAAAAAGVKMKEKTLVELRSEQGVARGQNQSLEKEYLRLTSLPSAADVRPPEVLAQALELVKRRWTEGCEYTGPRGACDQLKSIRQDLTVQHIRNRFTVQHIRNRFTVQVYETHARIAIEVGDWAEFRQCHSVLQQLYGEGAPGEQHEFTAYGLLLAAATGRSVLAHELSDALSASESGLGAAIAASSSSGGGRGSSRGPSSSSGGGGGGSWGPSSGSGSSKAGGVWSRLGGAEPGSSTAAGAAHTAATADAAAVADDRFVGHALAVCRAFLGNDFVNFLRLYESAPRMSPYLMDALLAKMRSKAYSTVLAAFQPSVPLSALAGWFGFTKKKEAAAFLREKGAVVVDGSLDVKASRAAAAALAAEAAAAAAQDARR</sequence>
<organism evidence="3 4">
    <name type="scientific">Chlorella sorokiniana</name>
    <name type="common">Freshwater green alga</name>
    <dbReference type="NCBI Taxonomy" id="3076"/>
    <lineage>
        <taxon>Eukaryota</taxon>
        <taxon>Viridiplantae</taxon>
        <taxon>Chlorophyta</taxon>
        <taxon>core chlorophytes</taxon>
        <taxon>Trebouxiophyceae</taxon>
        <taxon>Chlorellales</taxon>
        <taxon>Chlorellaceae</taxon>
        <taxon>Chlorella clade</taxon>
        <taxon>Chlorella</taxon>
    </lineage>
</organism>
<dbReference type="AlphaFoldDB" id="A0A2P6U0B6"/>
<evidence type="ECO:0000256" key="1">
    <source>
        <dbReference type="SAM" id="MobiDB-lite"/>
    </source>
</evidence>
<dbReference type="GO" id="GO:0005634">
    <property type="term" value="C:nucleus"/>
    <property type="evidence" value="ECO:0007669"/>
    <property type="project" value="TreeGrafter"/>
</dbReference>
<dbReference type="Gene3D" id="1.25.40.990">
    <property type="match status" value="2"/>
</dbReference>
<feature type="region of interest" description="Disordered" evidence="1">
    <location>
        <begin position="295"/>
        <end position="349"/>
    </location>
</feature>
<feature type="compositionally biased region" description="Low complexity" evidence="1">
    <location>
        <begin position="322"/>
        <end position="334"/>
    </location>
</feature>
<proteinExistence type="predicted"/>
<accession>A0A2P6U0B6</accession>
<keyword evidence="4" id="KW-1185">Reference proteome</keyword>
<dbReference type="OrthoDB" id="199574at2759"/>
<comment type="caution">
    <text evidence="3">The sequence shown here is derived from an EMBL/GenBank/DDBJ whole genome shotgun (WGS) entry which is preliminary data.</text>
</comment>
<dbReference type="PANTHER" id="PTHR12436">
    <property type="entry name" value="80 KDA MCM3-ASSOCIATED PROTEIN"/>
    <property type="match status" value="1"/>
</dbReference>